<gene>
    <name evidence="4" type="ORF">TVAG_390580</name>
</gene>
<feature type="compositionally biased region" description="Basic and acidic residues" evidence="3">
    <location>
        <begin position="369"/>
        <end position="399"/>
    </location>
</feature>
<keyword evidence="1 2" id="KW-0175">Coiled coil</keyword>
<dbReference type="VEuPathDB" id="TrichDB:TVAG_390580"/>
<evidence type="ECO:0000256" key="1">
    <source>
        <dbReference type="ARBA" id="ARBA00023054"/>
    </source>
</evidence>
<dbReference type="VEuPathDB" id="TrichDB:TVAGG3_0182210"/>
<accession>A2ESW2</accession>
<protein>
    <submittedName>
        <fullName evidence="4">Uncharacterized protein</fullName>
    </submittedName>
</protein>
<dbReference type="InterPro" id="IPR039902">
    <property type="entry name" value="CCDC148/CCDC112"/>
</dbReference>
<evidence type="ECO:0000256" key="3">
    <source>
        <dbReference type="SAM" id="MobiDB-lite"/>
    </source>
</evidence>
<dbReference type="PANTHER" id="PTHR21549:SF0">
    <property type="entry name" value="COILED-COIL DOMAIN-CONTAINING PROTEIN 112"/>
    <property type="match status" value="1"/>
</dbReference>
<dbReference type="OrthoDB" id="2152435at2759"/>
<feature type="region of interest" description="Disordered" evidence="3">
    <location>
        <begin position="369"/>
        <end position="424"/>
    </location>
</feature>
<feature type="compositionally biased region" description="Basic and acidic residues" evidence="3">
    <location>
        <begin position="407"/>
        <end position="417"/>
    </location>
</feature>
<reference evidence="4" key="2">
    <citation type="journal article" date="2007" name="Science">
        <title>Draft genome sequence of the sexually transmitted pathogen Trichomonas vaginalis.</title>
        <authorList>
            <person name="Carlton J.M."/>
            <person name="Hirt R.P."/>
            <person name="Silva J.C."/>
            <person name="Delcher A.L."/>
            <person name="Schatz M."/>
            <person name="Zhao Q."/>
            <person name="Wortman J.R."/>
            <person name="Bidwell S.L."/>
            <person name="Alsmark U.C.M."/>
            <person name="Besteiro S."/>
            <person name="Sicheritz-Ponten T."/>
            <person name="Noel C.J."/>
            <person name="Dacks J.B."/>
            <person name="Foster P.G."/>
            <person name="Simillion C."/>
            <person name="Van de Peer Y."/>
            <person name="Miranda-Saavedra D."/>
            <person name="Barton G.J."/>
            <person name="Westrop G.D."/>
            <person name="Mueller S."/>
            <person name="Dessi D."/>
            <person name="Fiori P.L."/>
            <person name="Ren Q."/>
            <person name="Paulsen I."/>
            <person name="Zhang H."/>
            <person name="Bastida-Corcuera F.D."/>
            <person name="Simoes-Barbosa A."/>
            <person name="Brown M.T."/>
            <person name="Hayes R.D."/>
            <person name="Mukherjee M."/>
            <person name="Okumura C.Y."/>
            <person name="Schneider R."/>
            <person name="Smith A.J."/>
            <person name="Vanacova S."/>
            <person name="Villalvazo M."/>
            <person name="Haas B.J."/>
            <person name="Pertea M."/>
            <person name="Feldblyum T.V."/>
            <person name="Utterback T.R."/>
            <person name="Shu C.L."/>
            <person name="Osoegawa K."/>
            <person name="de Jong P.J."/>
            <person name="Hrdy I."/>
            <person name="Horvathova L."/>
            <person name="Zubacova Z."/>
            <person name="Dolezal P."/>
            <person name="Malik S.B."/>
            <person name="Logsdon J.M. Jr."/>
            <person name="Henze K."/>
            <person name="Gupta A."/>
            <person name="Wang C.C."/>
            <person name="Dunne R.L."/>
            <person name="Upcroft J.A."/>
            <person name="Upcroft P."/>
            <person name="White O."/>
            <person name="Salzberg S.L."/>
            <person name="Tang P."/>
            <person name="Chiu C.-H."/>
            <person name="Lee Y.-S."/>
            <person name="Embley T.M."/>
            <person name="Coombs G.H."/>
            <person name="Mottram J.C."/>
            <person name="Tachezy J."/>
            <person name="Fraser-Liggett C.M."/>
            <person name="Johnson P.J."/>
        </authorList>
    </citation>
    <scope>NUCLEOTIDE SEQUENCE [LARGE SCALE GENOMIC DNA]</scope>
    <source>
        <strain evidence="4">G3</strain>
    </source>
</reference>
<feature type="compositionally biased region" description="Polar residues" evidence="3">
    <location>
        <begin position="1"/>
        <end position="17"/>
    </location>
</feature>
<feature type="compositionally biased region" description="Basic and acidic residues" evidence="3">
    <location>
        <begin position="278"/>
        <end position="314"/>
    </location>
</feature>
<dbReference type="KEGG" id="tva:4762143"/>
<evidence type="ECO:0000313" key="5">
    <source>
        <dbReference type="Proteomes" id="UP000001542"/>
    </source>
</evidence>
<sequence>MSQYSPPRQQNSPQSARSKPRQPRIFDKMQDDYKSVTSERGWIARCNNLVQTRKDIMKQLSTNFERTADLFNKDEHDRLLNCFKLFKEPDENFYQQYNQLNMAIINLKPHERTFKNKLERIEKEITQTRVQSAALLEKINGNIKSIFEDIDARNKRTTEIQTPAIRPKLTAEQFDSPINEFYNFVNRFGHSGGWDSRSHTEFLLQLQIHGPDNLADFLPNVDKEAVKAHIEWNNEYQKLKVKMKQALNEIRQNKMKNDIVERSSPKVDPEIVKQRLAEREEQKRKQAELEAQREDEIRRQRERERRQKFEELQQKVKARKPKPIVEAPIEEVDLRPKQRFSTSDWERIRRRNDEIEEKKKEIKLQQELEAEARAEKERKLAEKNAKKYSHVKRDPERLMKPTSAMGAKEKKPDDEKNGPVNSVFDIPHRAVPMWLQ</sequence>
<name>A2ESW2_TRIV3</name>
<dbReference type="PANTHER" id="PTHR21549">
    <property type="entry name" value="MUTATED IN BLADDER CANCER 1"/>
    <property type="match status" value="1"/>
</dbReference>
<feature type="region of interest" description="Disordered" evidence="3">
    <location>
        <begin position="278"/>
        <end position="319"/>
    </location>
</feature>
<feature type="region of interest" description="Disordered" evidence="3">
    <location>
        <begin position="1"/>
        <end position="23"/>
    </location>
</feature>
<dbReference type="AlphaFoldDB" id="A2ESW2"/>
<dbReference type="EMBL" id="DS113480">
    <property type="protein sequence ID" value="EAY04288.1"/>
    <property type="molecule type" value="Genomic_DNA"/>
</dbReference>
<evidence type="ECO:0000313" key="4">
    <source>
        <dbReference type="EMBL" id="EAY04288.1"/>
    </source>
</evidence>
<reference evidence="4" key="1">
    <citation type="submission" date="2006-10" db="EMBL/GenBank/DDBJ databases">
        <authorList>
            <person name="Amadeo P."/>
            <person name="Zhao Q."/>
            <person name="Wortman J."/>
            <person name="Fraser-Liggett C."/>
            <person name="Carlton J."/>
        </authorList>
    </citation>
    <scope>NUCLEOTIDE SEQUENCE</scope>
    <source>
        <strain evidence="4">G3</strain>
    </source>
</reference>
<dbReference type="Proteomes" id="UP000001542">
    <property type="component" value="Unassembled WGS sequence"/>
</dbReference>
<proteinExistence type="predicted"/>
<dbReference type="RefSeq" id="XP_001316511.1">
    <property type="nucleotide sequence ID" value="XM_001316476.1"/>
</dbReference>
<organism evidence="4 5">
    <name type="scientific">Trichomonas vaginalis (strain ATCC PRA-98 / G3)</name>
    <dbReference type="NCBI Taxonomy" id="412133"/>
    <lineage>
        <taxon>Eukaryota</taxon>
        <taxon>Metamonada</taxon>
        <taxon>Parabasalia</taxon>
        <taxon>Trichomonadida</taxon>
        <taxon>Trichomonadidae</taxon>
        <taxon>Trichomonas</taxon>
    </lineage>
</organism>
<feature type="coiled-coil region" evidence="2">
    <location>
        <begin position="111"/>
        <end position="138"/>
    </location>
</feature>
<dbReference type="InParanoid" id="A2ESW2"/>
<evidence type="ECO:0000256" key="2">
    <source>
        <dbReference type="SAM" id="Coils"/>
    </source>
</evidence>
<dbReference type="SMR" id="A2ESW2"/>
<keyword evidence="5" id="KW-1185">Reference proteome</keyword>
<dbReference type="STRING" id="5722.A2ESW2"/>